<reference evidence="1 2" key="1">
    <citation type="submission" date="2017-02" db="EMBL/GenBank/DDBJ databases">
        <title>Complete genome sequence of the cold-active Pseudoalteromonas aliena strain EH1 isolated from Arctic seawater.</title>
        <authorList>
            <person name="Kim E."/>
            <person name="Heo E."/>
            <person name="Kim H."/>
            <person name="Kim D."/>
        </authorList>
    </citation>
    <scope>NUCLEOTIDE SEQUENCE [LARGE SCALE GENOMIC DNA]</scope>
    <source>
        <strain evidence="1 2">EH1</strain>
    </source>
</reference>
<evidence type="ECO:0000313" key="1">
    <source>
        <dbReference type="EMBL" id="AQQ00684.1"/>
    </source>
</evidence>
<dbReference type="KEGG" id="paln:B0W48_13220"/>
<proteinExistence type="predicted"/>
<dbReference type="Proteomes" id="UP000188243">
    <property type="component" value="Chromosome"/>
</dbReference>
<dbReference type="STRING" id="247523.B0W48_13220"/>
<dbReference type="EMBL" id="CP019628">
    <property type="protein sequence ID" value="AQQ00684.1"/>
    <property type="molecule type" value="Genomic_DNA"/>
</dbReference>
<gene>
    <name evidence="1" type="ORF">B0W48_13220</name>
</gene>
<protein>
    <submittedName>
        <fullName evidence="1">Uncharacterized protein</fullName>
    </submittedName>
</protein>
<organism evidence="1 2">
    <name type="scientific">Pseudoalteromonas aliena</name>
    <dbReference type="NCBI Taxonomy" id="247523"/>
    <lineage>
        <taxon>Bacteria</taxon>
        <taxon>Pseudomonadati</taxon>
        <taxon>Pseudomonadota</taxon>
        <taxon>Gammaproteobacteria</taxon>
        <taxon>Alteromonadales</taxon>
        <taxon>Pseudoalteromonadaceae</taxon>
        <taxon>Pseudoalteromonas</taxon>
    </lineage>
</organism>
<name>A0A1Q2GZX9_9GAMM</name>
<dbReference type="Pfam" id="PF10945">
    <property type="entry name" value="CBP_BcsR"/>
    <property type="match status" value="1"/>
</dbReference>
<dbReference type="RefSeq" id="WP_077537369.1">
    <property type="nucleotide sequence ID" value="NZ_CANLYY010000059.1"/>
</dbReference>
<sequence length="65" mass="7581">MRHLSLKPPKLTPNDIENLARRFGGKKDDYIEITDKQKNIHTINKYALLKEINDELMATTSIQKE</sequence>
<dbReference type="InterPro" id="IPR024487">
    <property type="entry name" value="CBP_BcsR"/>
</dbReference>
<evidence type="ECO:0000313" key="2">
    <source>
        <dbReference type="Proteomes" id="UP000188243"/>
    </source>
</evidence>
<dbReference type="AlphaFoldDB" id="A0A1Q2GZX9"/>
<accession>A0A1Q2GZX9</accession>